<comment type="caution">
    <text evidence="1">The sequence shown here is derived from an EMBL/GenBank/DDBJ whole genome shotgun (WGS) entry which is preliminary data.</text>
</comment>
<sequence>MFSLLTAQVVCTWLHSSSNPAPTTAIADNTESSLKSLSSFNQEYSLTIPTSYSPISSPKRNIQTSVSAQFFSATSRYRSPSIPSPLSLVQQLILHPDDSTEFSSLLRRELLLSQRVNTVTNNSNDDKSTITKSISNSLFQKIPHQLLLDIASTISISKIQTLWS</sequence>
<proteinExistence type="predicted"/>
<protein>
    <recommendedName>
        <fullName evidence="3">F-box domain-containing protein</fullName>
    </recommendedName>
</protein>
<organism evidence="1 2">
    <name type="scientific">Cyclotella atomus</name>
    <dbReference type="NCBI Taxonomy" id="382360"/>
    <lineage>
        <taxon>Eukaryota</taxon>
        <taxon>Sar</taxon>
        <taxon>Stramenopiles</taxon>
        <taxon>Ochrophyta</taxon>
        <taxon>Bacillariophyta</taxon>
        <taxon>Coscinodiscophyceae</taxon>
        <taxon>Thalassiosirophycidae</taxon>
        <taxon>Stephanodiscales</taxon>
        <taxon>Stephanodiscaceae</taxon>
        <taxon>Cyclotella</taxon>
    </lineage>
</organism>
<dbReference type="EMBL" id="JALLPJ020001299">
    <property type="protein sequence ID" value="KAL3770873.1"/>
    <property type="molecule type" value="Genomic_DNA"/>
</dbReference>
<evidence type="ECO:0000313" key="2">
    <source>
        <dbReference type="Proteomes" id="UP001530400"/>
    </source>
</evidence>
<evidence type="ECO:0000313" key="1">
    <source>
        <dbReference type="EMBL" id="KAL3770873.1"/>
    </source>
</evidence>
<gene>
    <name evidence="1" type="ORF">ACHAWO_007182</name>
</gene>
<dbReference type="Proteomes" id="UP001530400">
    <property type="component" value="Unassembled WGS sequence"/>
</dbReference>
<name>A0ABD3N696_9STRA</name>
<dbReference type="AlphaFoldDB" id="A0ABD3N696"/>
<reference evidence="1 2" key="1">
    <citation type="submission" date="2024-10" db="EMBL/GenBank/DDBJ databases">
        <title>Updated reference genomes for cyclostephanoid diatoms.</title>
        <authorList>
            <person name="Roberts W.R."/>
            <person name="Alverson A.J."/>
        </authorList>
    </citation>
    <scope>NUCLEOTIDE SEQUENCE [LARGE SCALE GENOMIC DNA]</scope>
    <source>
        <strain evidence="1 2">AJA010-31</strain>
    </source>
</reference>
<accession>A0ABD3N696</accession>
<evidence type="ECO:0008006" key="3">
    <source>
        <dbReference type="Google" id="ProtNLM"/>
    </source>
</evidence>
<keyword evidence="2" id="KW-1185">Reference proteome</keyword>